<feature type="transmembrane region" description="Helical" evidence="2">
    <location>
        <begin position="58"/>
        <end position="82"/>
    </location>
</feature>
<dbReference type="RefSeq" id="WP_377048677.1">
    <property type="nucleotide sequence ID" value="NZ_JBHLVZ010000002.1"/>
</dbReference>
<comment type="caution">
    <text evidence="3">The sequence shown here is derived from an EMBL/GenBank/DDBJ whole genome shotgun (WGS) entry which is preliminary data.</text>
</comment>
<evidence type="ECO:0008006" key="5">
    <source>
        <dbReference type="Google" id="ProtNLM"/>
    </source>
</evidence>
<evidence type="ECO:0000313" key="3">
    <source>
        <dbReference type="EMBL" id="MFC0384611.1"/>
    </source>
</evidence>
<dbReference type="Proteomes" id="UP001589789">
    <property type="component" value="Unassembled WGS sequence"/>
</dbReference>
<keyword evidence="4" id="KW-1185">Reference proteome</keyword>
<keyword evidence="2" id="KW-1133">Transmembrane helix</keyword>
<organism evidence="3 4">
    <name type="scientific">Muricoccus vinaceus</name>
    <dbReference type="NCBI Taxonomy" id="424704"/>
    <lineage>
        <taxon>Bacteria</taxon>
        <taxon>Pseudomonadati</taxon>
        <taxon>Pseudomonadota</taxon>
        <taxon>Alphaproteobacteria</taxon>
        <taxon>Acetobacterales</taxon>
        <taxon>Roseomonadaceae</taxon>
        <taxon>Muricoccus</taxon>
    </lineage>
</organism>
<reference evidence="3 4" key="1">
    <citation type="submission" date="2024-09" db="EMBL/GenBank/DDBJ databases">
        <authorList>
            <person name="Sun Q."/>
            <person name="Mori K."/>
        </authorList>
    </citation>
    <scope>NUCLEOTIDE SEQUENCE [LARGE SCALE GENOMIC DNA]</scope>
    <source>
        <strain evidence="3 4">CCM 7468</strain>
    </source>
</reference>
<evidence type="ECO:0000313" key="4">
    <source>
        <dbReference type="Proteomes" id="UP001589789"/>
    </source>
</evidence>
<evidence type="ECO:0000256" key="2">
    <source>
        <dbReference type="SAM" id="Phobius"/>
    </source>
</evidence>
<keyword evidence="2" id="KW-0812">Transmembrane</keyword>
<accession>A0ABV6IMD6</accession>
<gene>
    <name evidence="3" type="ORF">ACFFIC_03485</name>
</gene>
<feature type="region of interest" description="Disordered" evidence="1">
    <location>
        <begin position="24"/>
        <end position="46"/>
    </location>
</feature>
<name>A0ABV6IMD6_9PROT</name>
<protein>
    <recommendedName>
        <fullName evidence="5">DUF4019 domain-containing protein</fullName>
    </recommendedName>
</protein>
<dbReference type="EMBL" id="JBHLVZ010000002">
    <property type="protein sequence ID" value="MFC0384611.1"/>
    <property type="molecule type" value="Genomic_DNA"/>
</dbReference>
<keyword evidence="2" id="KW-0472">Membrane</keyword>
<proteinExistence type="predicted"/>
<sequence>MDALRRADVWDEVWAEYDARQVRRTGTPQTRAEERHATTPPGAAPALAAPRRAGWNPLLHAAAGLLAGAVLLLAWFALPWMLAARLSVPMGQGDAPGLMRQFDAPAAMGSLRDGLRDEVAGETGEGARRFLQGMADRMADSWARPEAVASWLAVRNRGGQGEGSPAALSLRSARPVGLASFRLEYGPARGEGGVAFDMAWQGDAFRVTGVRFLQAPGTPPATPPGHIAVAMR</sequence>
<evidence type="ECO:0000256" key="1">
    <source>
        <dbReference type="SAM" id="MobiDB-lite"/>
    </source>
</evidence>